<evidence type="ECO:0000313" key="8">
    <source>
        <dbReference type="Proteomes" id="UP001596098"/>
    </source>
</evidence>
<dbReference type="PANTHER" id="PTHR42852:SF6">
    <property type="entry name" value="THIOL:DISULFIDE INTERCHANGE PROTEIN DSBE"/>
    <property type="match status" value="1"/>
</dbReference>
<protein>
    <submittedName>
        <fullName evidence="7">TlpA family protein disulfide reductase</fullName>
    </submittedName>
</protein>
<proteinExistence type="predicted"/>
<dbReference type="CDD" id="cd02966">
    <property type="entry name" value="TlpA_like_family"/>
    <property type="match status" value="1"/>
</dbReference>
<dbReference type="Pfam" id="PF00578">
    <property type="entry name" value="AhpC-TSA"/>
    <property type="match status" value="1"/>
</dbReference>
<feature type="domain" description="Thioredoxin" evidence="6">
    <location>
        <begin position="51"/>
        <end position="196"/>
    </location>
</feature>
<dbReference type="PANTHER" id="PTHR42852">
    <property type="entry name" value="THIOL:DISULFIDE INTERCHANGE PROTEIN DSBE"/>
    <property type="match status" value="1"/>
</dbReference>
<keyword evidence="8" id="KW-1185">Reference proteome</keyword>
<dbReference type="Gene3D" id="3.40.30.10">
    <property type="entry name" value="Glutaredoxin"/>
    <property type="match status" value="1"/>
</dbReference>
<dbReference type="InterPro" id="IPR013766">
    <property type="entry name" value="Thioredoxin_domain"/>
</dbReference>
<gene>
    <name evidence="7" type="ORF">ACFPWU_10115</name>
</gene>
<keyword evidence="4" id="KW-1015">Disulfide bond</keyword>
<organism evidence="7 8">
    <name type="scientific">Nocardioides yefusunii</name>
    <dbReference type="NCBI Taxonomy" id="2500546"/>
    <lineage>
        <taxon>Bacteria</taxon>
        <taxon>Bacillati</taxon>
        <taxon>Actinomycetota</taxon>
        <taxon>Actinomycetes</taxon>
        <taxon>Propionibacteriales</taxon>
        <taxon>Nocardioidaceae</taxon>
        <taxon>Nocardioides</taxon>
    </lineage>
</organism>
<dbReference type="InterPro" id="IPR050553">
    <property type="entry name" value="Thioredoxin_ResA/DsbE_sf"/>
</dbReference>
<dbReference type="PROSITE" id="PS51352">
    <property type="entry name" value="THIOREDOXIN_2"/>
    <property type="match status" value="1"/>
</dbReference>
<dbReference type="RefSeq" id="WP_128221777.1">
    <property type="nucleotide sequence ID" value="NZ_CP034929.1"/>
</dbReference>
<evidence type="ECO:0000256" key="3">
    <source>
        <dbReference type="ARBA" id="ARBA00022968"/>
    </source>
</evidence>
<evidence type="ECO:0000259" key="6">
    <source>
        <dbReference type="PROSITE" id="PS51352"/>
    </source>
</evidence>
<keyword evidence="2" id="KW-0201">Cytochrome c-type biogenesis</keyword>
<dbReference type="Proteomes" id="UP001596098">
    <property type="component" value="Unassembled WGS sequence"/>
</dbReference>
<name>A0ABW1QWV4_9ACTN</name>
<evidence type="ECO:0000313" key="7">
    <source>
        <dbReference type="EMBL" id="MFC6154012.1"/>
    </source>
</evidence>
<comment type="subcellular location">
    <subcellularLocation>
        <location evidence="1">Cell envelope</location>
    </subcellularLocation>
</comment>
<sequence length="213" mass="22094">MHTPHTRTTSRGLLGRVVVLLTVGVLALTGCSSLSTGEGDYVAGDGTVRRIAAEDRDEPIVLSGKNLDGEEISLADYAGKPVVVNVWWSACPPCRKEQPDLTEAAAELRGVAEFVGINIRDSGVDQAKGYQKKFDVPYDSFFSPDGKALMPFSGKVPPNAIPSTVILDAEGRAAASIIGAIPSKLTLVQLVQDVAGVEGDADGDADGGAASDG</sequence>
<keyword evidence="3" id="KW-0812">Transmembrane</keyword>
<dbReference type="EMBL" id="JBHSQI010000005">
    <property type="protein sequence ID" value="MFC6154012.1"/>
    <property type="molecule type" value="Genomic_DNA"/>
</dbReference>
<evidence type="ECO:0000256" key="1">
    <source>
        <dbReference type="ARBA" id="ARBA00004196"/>
    </source>
</evidence>
<evidence type="ECO:0000256" key="2">
    <source>
        <dbReference type="ARBA" id="ARBA00022748"/>
    </source>
</evidence>
<evidence type="ECO:0000256" key="4">
    <source>
        <dbReference type="ARBA" id="ARBA00023157"/>
    </source>
</evidence>
<dbReference type="InterPro" id="IPR000866">
    <property type="entry name" value="AhpC/TSA"/>
</dbReference>
<accession>A0ABW1QWV4</accession>
<dbReference type="InterPro" id="IPR036249">
    <property type="entry name" value="Thioredoxin-like_sf"/>
</dbReference>
<evidence type="ECO:0000256" key="5">
    <source>
        <dbReference type="ARBA" id="ARBA00023284"/>
    </source>
</evidence>
<dbReference type="PROSITE" id="PS51257">
    <property type="entry name" value="PROKAR_LIPOPROTEIN"/>
    <property type="match status" value="1"/>
</dbReference>
<dbReference type="SUPFAM" id="SSF52833">
    <property type="entry name" value="Thioredoxin-like"/>
    <property type="match status" value="1"/>
</dbReference>
<keyword evidence="3" id="KW-0735">Signal-anchor</keyword>
<keyword evidence="5" id="KW-0676">Redox-active center</keyword>
<reference evidence="8" key="1">
    <citation type="journal article" date="2019" name="Int. J. Syst. Evol. Microbiol.">
        <title>The Global Catalogue of Microorganisms (GCM) 10K type strain sequencing project: providing services to taxonomists for standard genome sequencing and annotation.</title>
        <authorList>
            <consortium name="The Broad Institute Genomics Platform"/>
            <consortium name="The Broad Institute Genome Sequencing Center for Infectious Disease"/>
            <person name="Wu L."/>
            <person name="Ma J."/>
        </authorList>
    </citation>
    <scope>NUCLEOTIDE SEQUENCE [LARGE SCALE GENOMIC DNA]</scope>
    <source>
        <strain evidence="8">DFY28</strain>
    </source>
</reference>
<comment type="caution">
    <text evidence="7">The sequence shown here is derived from an EMBL/GenBank/DDBJ whole genome shotgun (WGS) entry which is preliminary data.</text>
</comment>